<dbReference type="OrthoDB" id="8300673at2759"/>
<dbReference type="GO" id="GO:0031462">
    <property type="term" value="C:Cul2-RING ubiquitin ligase complex"/>
    <property type="evidence" value="ECO:0007669"/>
    <property type="project" value="TreeGrafter"/>
</dbReference>
<dbReference type="STRING" id="307972.A0A2G8KSQ1"/>
<proteinExistence type="predicted"/>
<sequence>MSPTDDSDSIAEQVGSQRPRSPKSREVGKVQIPAQAATTAAEKSGAKRKTIKANHFDTLDSDLTDSDVPPAKPVKVDTKGQSLPSTSEMEVPKQKETNKQSSDEYHVYFYDTKAKLPETAAKKKEVPPNPFAFIKRTEDGVEIKFARAEALFAHGYTQVACDLAVQLAKQLLESPPELDKAPPQGSSNRNRKKHCYHYSILASMTLHKVNFLGSVLAQIPEYRHLAFRVCMYGLEVARQPASTKAMEVKLNYQEQEIVCLLKRIPLMVTELLIIRNKAQQLCNGTFPFRGRAPTDHASHAVKQVYSVVHMKSKECSLTELLEFTQEWTNINVKACAEGSKVIVDIALKEHSRTF</sequence>
<dbReference type="AlphaFoldDB" id="A0A2G8KSQ1"/>
<protein>
    <submittedName>
        <fullName evidence="2">Putative zinc finger SWIM domain-containing protein 8 isoform X3</fullName>
    </submittedName>
</protein>
<name>A0A2G8KSQ1_STIJA</name>
<evidence type="ECO:0000313" key="2">
    <source>
        <dbReference type="EMBL" id="PIK51017.1"/>
    </source>
</evidence>
<dbReference type="PANTHER" id="PTHR22619:SF1">
    <property type="entry name" value="ZINC FINGER SWIM DOMAIN-CONTAINING PROTEIN 8"/>
    <property type="match status" value="1"/>
</dbReference>
<reference evidence="2 3" key="1">
    <citation type="journal article" date="2017" name="PLoS Biol.">
        <title>The sea cucumber genome provides insights into morphological evolution and visceral regeneration.</title>
        <authorList>
            <person name="Zhang X."/>
            <person name="Sun L."/>
            <person name="Yuan J."/>
            <person name="Sun Y."/>
            <person name="Gao Y."/>
            <person name="Zhang L."/>
            <person name="Li S."/>
            <person name="Dai H."/>
            <person name="Hamel J.F."/>
            <person name="Liu C."/>
            <person name="Yu Y."/>
            <person name="Liu S."/>
            <person name="Lin W."/>
            <person name="Guo K."/>
            <person name="Jin S."/>
            <person name="Xu P."/>
            <person name="Storey K.B."/>
            <person name="Huan P."/>
            <person name="Zhang T."/>
            <person name="Zhou Y."/>
            <person name="Zhang J."/>
            <person name="Lin C."/>
            <person name="Li X."/>
            <person name="Xing L."/>
            <person name="Huo D."/>
            <person name="Sun M."/>
            <person name="Wang L."/>
            <person name="Mercier A."/>
            <person name="Li F."/>
            <person name="Yang H."/>
            <person name="Xiang J."/>
        </authorList>
    </citation>
    <scope>NUCLEOTIDE SEQUENCE [LARGE SCALE GENOMIC DNA]</scope>
    <source>
        <strain evidence="2">Shaxun</strain>
        <tissue evidence="2">Muscle</tissue>
    </source>
</reference>
<gene>
    <name evidence="2" type="ORF">BSL78_12097</name>
</gene>
<dbReference type="EMBL" id="MRZV01000394">
    <property type="protein sequence ID" value="PIK51017.1"/>
    <property type="molecule type" value="Genomic_DNA"/>
</dbReference>
<feature type="compositionally biased region" description="Polar residues" evidence="1">
    <location>
        <begin position="79"/>
        <end position="88"/>
    </location>
</feature>
<organism evidence="2 3">
    <name type="scientific">Stichopus japonicus</name>
    <name type="common">Sea cucumber</name>
    <dbReference type="NCBI Taxonomy" id="307972"/>
    <lineage>
        <taxon>Eukaryota</taxon>
        <taxon>Metazoa</taxon>
        <taxon>Echinodermata</taxon>
        <taxon>Eleutherozoa</taxon>
        <taxon>Echinozoa</taxon>
        <taxon>Holothuroidea</taxon>
        <taxon>Aspidochirotacea</taxon>
        <taxon>Aspidochirotida</taxon>
        <taxon>Stichopodidae</taxon>
        <taxon>Apostichopus</taxon>
    </lineage>
</organism>
<dbReference type="PANTHER" id="PTHR22619">
    <property type="entry name" value="ZINC FINGER SWIM DOMAIN CONTAINING PROTEIN 4, 5, 6"/>
    <property type="match status" value="1"/>
</dbReference>
<evidence type="ECO:0000256" key="1">
    <source>
        <dbReference type="SAM" id="MobiDB-lite"/>
    </source>
</evidence>
<dbReference type="Proteomes" id="UP000230750">
    <property type="component" value="Unassembled WGS sequence"/>
</dbReference>
<evidence type="ECO:0000313" key="3">
    <source>
        <dbReference type="Proteomes" id="UP000230750"/>
    </source>
</evidence>
<keyword evidence="3" id="KW-1185">Reference proteome</keyword>
<accession>A0A2G8KSQ1</accession>
<feature type="region of interest" description="Disordered" evidence="1">
    <location>
        <begin position="1"/>
        <end position="100"/>
    </location>
</feature>
<feature type="compositionally biased region" description="Basic and acidic residues" evidence="1">
    <location>
        <begin position="90"/>
        <end position="100"/>
    </location>
</feature>
<comment type="caution">
    <text evidence="2">The sequence shown here is derived from an EMBL/GenBank/DDBJ whole genome shotgun (WGS) entry which is preliminary data.</text>
</comment>